<reference evidence="1 2" key="1">
    <citation type="submission" date="2020-09" db="EMBL/GenBank/DDBJ databases">
        <title>Complete genome sequence of altererythrobacter flavus SS-21NJ, isolated from Dongying oil sludge in Shandong province.</title>
        <authorList>
            <person name="Sun S."/>
            <person name="Zhang Z."/>
        </authorList>
    </citation>
    <scope>NUCLEOTIDE SEQUENCE [LARGE SCALE GENOMIC DNA]</scope>
    <source>
        <strain evidence="1 2">SS-21NJ</strain>
    </source>
</reference>
<gene>
    <name evidence="1" type="ORF">IDJ81_12040</name>
</gene>
<dbReference type="Proteomes" id="UP000663637">
    <property type="component" value="Chromosome"/>
</dbReference>
<dbReference type="EMBL" id="CP061510">
    <property type="protein sequence ID" value="QSB44061.1"/>
    <property type="molecule type" value="Genomic_DNA"/>
</dbReference>
<evidence type="ECO:0000313" key="2">
    <source>
        <dbReference type="Proteomes" id="UP000663637"/>
    </source>
</evidence>
<evidence type="ECO:0000313" key="1">
    <source>
        <dbReference type="EMBL" id="QSB44061.1"/>
    </source>
</evidence>
<accession>A0ABX7K742</accession>
<name>A0ABX7K742_9SPHN</name>
<organism evidence="1 2">
    <name type="scientific">Tsuneonella flava</name>
    <dbReference type="NCBI Taxonomy" id="2055955"/>
    <lineage>
        <taxon>Bacteria</taxon>
        <taxon>Pseudomonadati</taxon>
        <taxon>Pseudomonadota</taxon>
        <taxon>Alphaproteobacteria</taxon>
        <taxon>Sphingomonadales</taxon>
        <taxon>Erythrobacteraceae</taxon>
        <taxon>Tsuneonella</taxon>
    </lineage>
</organism>
<dbReference type="Gene3D" id="3.90.1010.10">
    <property type="match status" value="1"/>
</dbReference>
<dbReference type="SUPFAM" id="SSF82649">
    <property type="entry name" value="SufE/NifU"/>
    <property type="match status" value="1"/>
</dbReference>
<keyword evidence="2" id="KW-1185">Reference proteome</keyword>
<proteinExistence type="predicted"/>
<protein>
    <submittedName>
        <fullName evidence="1">Iron-sulfur cluster assembly scaffold protein</fullName>
    </submittedName>
</protein>
<sequence length="146" mass="15022">MTARGGGALYTPDLLALAVSLAEYPLCDDLPLTGVARSRTCGSTLAVGLACDPAGRIERLGLRVAACAVGQAAAALFAQSAVGSDASHIAATLSEFERWLSGEGPLPDWPDLAILEPARAYPGRHGAMLLPWIAAQDALSKLPARS</sequence>
<dbReference type="RefSeq" id="WP_205441395.1">
    <property type="nucleotide sequence ID" value="NZ_CP061510.1"/>
</dbReference>